<dbReference type="InterPro" id="IPR001789">
    <property type="entry name" value="Sig_transdc_resp-reg_receiver"/>
</dbReference>
<dbReference type="Pfam" id="PF00512">
    <property type="entry name" value="HisKA"/>
    <property type="match status" value="1"/>
</dbReference>
<dbReference type="AlphaFoldDB" id="A0A2D0N525"/>
<evidence type="ECO:0000259" key="15">
    <source>
        <dbReference type="PROSITE" id="PS50110"/>
    </source>
</evidence>
<dbReference type="PROSITE" id="PS50109">
    <property type="entry name" value="HIS_KIN"/>
    <property type="match status" value="1"/>
</dbReference>
<dbReference type="SMART" id="SM00342">
    <property type="entry name" value="HTH_ARAC"/>
    <property type="match status" value="1"/>
</dbReference>
<dbReference type="PROSITE" id="PS01124">
    <property type="entry name" value="HTH_ARAC_FAMILY_2"/>
    <property type="match status" value="1"/>
</dbReference>
<dbReference type="Gene3D" id="1.10.287.130">
    <property type="match status" value="1"/>
</dbReference>
<dbReference type="PROSITE" id="PS50110">
    <property type="entry name" value="RESPONSE_REGULATORY"/>
    <property type="match status" value="1"/>
</dbReference>
<dbReference type="Pfam" id="PF07696">
    <property type="entry name" value="7TMR-DISMED2"/>
    <property type="match status" value="1"/>
</dbReference>
<dbReference type="SUPFAM" id="SSF47384">
    <property type="entry name" value="Homodimeric domain of signal transducing histidine kinase"/>
    <property type="match status" value="1"/>
</dbReference>
<dbReference type="SUPFAM" id="SSF55874">
    <property type="entry name" value="ATPase domain of HSP90 chaperone/DNA topoisomerase II/histidine kinase"/>
    <property type="match status" value="1"/>
</dbReference>
<dbReference type="InterPro" id="IPR036097">
    <property type="entry name" value="HisK_dim/P_sf"/>
</dbReference>
<dbReference type="GO" id="GO:0000155">
    <property type="term" value="F:phosphorelay sensor kinase activity"/>
    <property type="evidence" value="ECO:0007669"/>
    <property type="project" value="InterPro"/>
</dbReference>
<dbReference type="InterPro" id="IPR004358">
    <property type="entry name" value="Sig_transdc_His_kin-like_C"/>
</dbReference>
<dbReference type="PRINTS" id="PR00344">
    <property type="entry name" value="BCTRLSENSOR"/>
</dbReference>
<comment type="catalytic activity">
    <reaction evidence="1">
        <text>ATP + protein L-histidine = ADP + protein N-phospho-L-histidine.</text>
        <dbReference type="EC" id="2.7.13.3"/>
    </reaction>
</comment>
<accession>A0A2D0N525</accession>
<dbReference type="InterPro" id="IPR036890">
    <property type="entry name" value="HATPase_C_sf"/>
</dbReference>
<feature type="transmembrane region" description="Helical" evidence="12">
    <location>
        <begin position="271"/>
        <end position="291"/>
    </location>
</feature>
<feature type="domain" description="Response regulatory" evidence="15">
    <location>
        <begin position="709"/>
        <end position="824"/>
    </location>
</feature>
<evidence type="ECO:0000313" key="17">
    <source>
        <dbReference type="Proteomes" id="UP000223913"/>
    </source>
</evidence>
<dbReference type="PANTHER" id="PTHR43547">
    <property type="entry name" value="TWO-COMPONENT HISTIDINE KINASE"/>
    <property type="match status" value="1"/>
</dbReference>
<dbReference type="SUPFAM" id="SSF46689">
    <property type="entry name" value="Homeodomain-like"/>
    <property type="match status" value="1"/>
</dbReference>
<dbReference type="SUPFAM" id="SSF52172">
    <property type="entry name" value="CheY-like"/>
    <property type="match status" value="1"/>
</dbReference>
<feature type="transmembrane region" description="Helical" evidence="12">
    <location>
        <begin position="365"/>
        <end position="387"/>
    </location>
</feature>
<keyword evidence="8" id="KW-0902">Two-component regulatory system</keyword>
<keyword evidence="9" id="KW-0805">Transcription regulation</keyword>
<dbReference type="FunFam" id="1.10.287.130:FF:000045">
    <property type="entry name" value="Two-component system sensor histidine kinase/response regulator"/>
    <property type="match status" value="1"/>
</dbReference>
<dbReference type="InterPro" id="IPR009057">
    <property type="entry name" value="Homeodomain-like_sf"/>
</dbReference>
<dbReference type="SMART" id="SM00388">
    <property type="entry name" value="HisKA"/>
    <property type="match status" value="1"/>
</dbReference>
<evidence type="ECO:0000256" key="3">
    <source>
        <dbReference type="ARBA" id="ARBA00022553"/>
    </source>
</evidence>
<dbReference type="SMART" id="SM00448">
    <property type="entry name" value="REC"/>
    <property type="match status" value="1"/>
</dbReference>
<keyword evidence="7" id="KW-0067">ATP-binding</keyword>
<reference evidence="16 17" key="1">
    <citation type="submission" date="2017-10" db="EMBL/GenBank/DDBJ databases">
        <title>The draft genome sequence of Lewinella nigricans NBRC 102662.</title>
        <authorList>
            <person name="Wang K."/>
        </authorList>
    </citation>
    <scope>NUCLEOTIDE SEQUENCE [LARGE SCALE GENOMIC DNA]</scope>
    <source>
        <strain evidence="16 17">NBRC 102662</strain>
    </source>
</reference>
<keyword evidence="5" id="KW-0547">Nucleotide-binding</keyword>
<dbReference type="Pfam" id="PF02518">
    <property type="entry name" value="HATPase_c"/>
    <property type="match status" value="1"/>
</dbReference>
<dbReference type="OrthoDB" id="9797097at2"/>
<feature type="transmembrane region" description="Helical" evidence="12">
    <location>
        <begin position="303"/>
        <end position="325"/>
    </location>
</feature>
<dbReference type="GO" id="GO:0043565">
    <property type="term" value="F:sequence-specific DNA binding"/>
    <property type="evidence" value="ECO:0007669"/>
    <property type="project" value="InterPro"/>
</dbReference>
<keyword evidence="12" id="KW-1133">Transmembrane helix</keyword>
<evidence type="ECO:0000256" key="8">
    <source>
        <dbReference type="ARBA" id="ARBA00023012"/>
    </source>
</evidence>
<evidence type="ECO:0000313" key="16">
    <source>
        <dbReference type="EMBL" id="PHN03486.1"/>
    </source>
</evidence>
<keyword evidence="12" id="KW-0472">Membrane</keyword>
<keyword evidence="12" id="KW-0812">Transmembrane</keyword>
<keyword evidence="10" id="KW-0804">Transcription</keyword>
<feature type="transmembrane region" description="Helical" evidence="12">
    <location>
        <begin position="399"/>
        <end position="423"/>
    </location>
</feature>
<evidence type="ECO:0000256" key="10">
    <source>
        <dbReference type="ARBA" id="ARBA00023163"/>
    </source>
</evidence>
<dbReference type="EMBL" id="PDUD01000031">
    <property type="protein sequence ID" value="PHN03486.1"/>
    <property type="molecule type" value="Genomic_DNA"/>
</dbReference>
<dbReference type="Pfam" id="PF00072">
    <property type="entry name" value="Response_reg"/>
    <property type="match status" value="1"/>
</dbReference>
<dbReference type="Gene3D" id="3.40.50.2300">
    <property type="match status" value="1"/>
</dbReference>
<dbReference type="InterPro" id="IPR011622">
    <property type="entry name" value="7TMR_DISM_rcpt_extracell_dom2"/>
</dbReference>
<dbReference type="EC" id="2.7.13.3" evidence="2"/>
<dbReference type="Gene3D" id="2.60.40.2380">
    <property type="match status" value="1"/>
</dbReference>
<dbReference type="Gene3D" id="1.10.10.60">
    <property type="entry name" value="Homeodomain-like"/>
    <property type="match status" value="1"/>
</dbReference>
<dbReference type="InterPro" id="IPR011006">
    <property type="entry name" value="CheY-like_superfamily"/>
</dbReference>
<evidence type="ECO:0000256" key="9">
    <source>
        <dbReference type="ARBA" id="ARBA00023015"/>
    </source>
</evidence>
<dbReference type="InterPro" id="IPR011623">
    <property type="entry name" value="7TMR_DISM_rcpt_extracell_dom1"/>
</dbReference>
<feature type="transmembrane region" description="Helical" evidence="12">
    <location>
        <begin position="207"/>
        <end position="227"/>
    </location>
</feature>
<evidence type="ECO:0000256" key="6">
    <source>
        <dbReference type="ARBA" id="ARBA00022777"/>
    </source>
</evidence>
<evidence type="ECO:0000256" key="11">
    <source>
        <dbReference type="PROSITE-ProRule" id="PRU00169"/>
    </source>
</evidence>
<dbReference type="SMART" id="SM00387">
    <property type="entry name" value="HATPase_c"/>
    <property type="match status" value="1"/>
</dbReference>
<keyword evidence="17" id="KW-1185">Reference proteome</keyword>
<proteinExistence type="predicted"/>
<feature type="transmembrane region" description="Helical" evidence="12">
    <location>
        <begin position="234"/>
        <end position="251"/>
    </location>
</feature>
<feature type="domain" description="Histidine kinase" evidence="14">
    <location>
        <begin position="448"/>
        <end position="665"/>
    </location>
</feature>
<sequence>MSTYCPRTIPLRRMLITALLFLGGFAPVPGQQSIWVIDSSWYFTPAPRWTPIEPYVEMKYDPEAQLNFEDIRDPSVSFSPMDATDLPPLWDGKIWARLSVRNTLPVEAAWTFLMHVDAGTLYLEQADGQWDERRFGSNRPRSDWDALRKIPVFASPYIIQLSLPAGAERQVYICLQDRSYHPWFELRAMSRPNFLEASVDMFINNNWAQGLFHGMCWMMILFGLGTFALKRDRTYLYFALYILSVSVYLFFQMEMDKTFWISQYPRLSRVLANAALNGVVAFNSLMIIHFLHRDGWRPDIKRLIRFYFYAALIGGTITTFLLAVVPLDSYNHTTNVWLLFPLPLFGLLGLLYLCYVYLRSRNMLARFFAITNLCLFFGSIAFYYWSYTGLIAYREIESYLWPVWIMQAGFVLQMVAVVISMGYRDLLVEREKVRLAEMDHIKSRFFANISHEFRTPLTLILGPIQEMKARTVDPWWRDQLRLMQKNTRRLLRLVNQILDLAKLDSGKAELHLTRLDIIALARALTFSFQSLAEQKQIELQVTGDTENLPLVLDREKIEQVLLNLLSNALKYTPRQGRISVDIQDESTAVRISITNTGAGIAPDHLPHLFERFYQADTPGYTTDQPSTGIGLALTKEWVELHGGEITMESKVEERTRFSIKLPKERDTDPSIPEEIRSEIRIPATVPETEIPQAETDTDRLEKSNSDQPSLLIVEDNPDIRRYIRQALNGIYQITEAADGQAGLETASRSIPDLILTDVMMPKMDGFELCRQLKQQEATSHIPIIILTGKASRDSRLEGLATQADDFLAKPFDAEELRLRIRNLLQNRALWRKRYHQPGLLDPSPIEIPSREQAFLRQAKDIIEENLGDESFTVEQLSAALALDRTQLFRKLRALTGQNPSRFIRTIRLKRARQLLEANAGTAAEIGFMVGFSSPSYFSKCFKEEFGMTPGEVGN</sequence>
<evidence type="ECO:0000256" key="7">
    <source>
        <dbReference type="ARBA" id="ARBA00022840"/>
    </source>
</evidence>
<dbReference type="FunFam" id="3.30.565.10:FF:000037">
    <property type="entry name" value="Hybrid sensor histidine kinase/response regulator"/>
    <property type="match status" value="1"/>
</dbReference>
<dbReference type="InterPro" id="IPR005467">
    <property type="entry name" value="His_kinase_dom"/>
</dbReference>
<keyword evidence="3 11" id="KW-0597">Phosphoprotein</keyword>
<protein>
    <recommendedName>
        <fullName evidence="2">histidine kinase</fullName>
        <ecNumber evidence="2">2.7.13.3</ecNumber>
    </recommendedName>
</protein>
<dbReference type="Pfam" id="PF12833">
    <property type="entry name" value="HTH_18"/>
    <property type="match status" value="1"/>
</dbReference>
<dbReference type="GO" id="GO:0003700">
    <property type="term" value="F:DNA-binding transcription factor activity"/>
    <property type="evidence" value="ECO:0007669"/>
    <property type="project" value="InterPro"/>
</dbReference>
<dbReference type="PANTHER" id="PTHR43547:SF2">
    <property type="entry name" value="HYBRID SIGNAL TRANSDUCTION HISTIDINE KINASE C"/>
    <property type="match status" value="1"/>
</dbReference>
<gene>
    <name evidence="16" type="ORF">CRP01_26140</name>
</gene>
<dbReference type="Gene3D" id="3.30.565.10">
    <property type="entry name" value="Histidine kinase-like ATPase, C-terminal domain"/>
    <property type="match status" value="1"/>
</dbReference>
<evidence type="ECO:0000259" key="13">
    <source>
        <dbReference type="PROSITE" id="PS01124"/>
    </source>
</evidence>
<feature type="domain" description="HTH araC/xylS-type" evidence="13">
    <location>
        <begin position="856"/>
        <end position="954"/>
    </location>
</feature>
<dbReference type="GO" id="GO:0005524">
    <property type="term" value="F:ATP binding"/>
    <property type="evidence" value="ECO:0007669"/>
    <property type="project" value="UniProtKB-KW"/>
</dbReference>
<evidence type="ECO:0000256" key="5">
    <source>
        <dbReference type="ARBA" id="ARBA00022741"/>
    </source>
</evidence>
<evidence type="ECO:0000256" key="2">
    <source>
        <dbReference type="ARBA" id="ARBA00012438"/>
    </source>
</evidence>
<dbReference type="InterPro" id="IPR003594">
    <property type="entry name" value="HATPase_dom"/>
</dbReference>
<feature type="modified residue" description="4-aspartylphosphate" evidence="11">
    <location>
        <position position="757"/>
    </location>
</feature>
<dbReference type="CDD" id="cd00082">
    <property type="entry name" value="HisKA"/>
    <property type="match status" value="1"/>
</dbReference>
<dbReference type="InterPro" id="IPR018060">
    <property type="entry name" value="HTH_AraC"/>
</dbReference>
<keyword evidence="4" id="KW-0808">Transferase</keyword>
<feature type="transmembrane region" description="Helical" evidence="12">
    <location>
        <begin position="337"/>
        <end position="358"/>
    </location>
</feature>
<name>A0A2D0N525_FLAN2</name>
<dbReference type="InterPro" id="IPR003661">
    <property type="entry name" value="HisK_dim/P_dom"/>
</dbReference>
<evidence type="ECO:0000256" key="1">
    <source>
        <dbReference type="ARBA" id="ARBA00000085"/>
    </source>
</evidence>
<evidence type="ECO:0000256" key="4">
    <source>
        <dbReference type="ARBA" id="ARBA00022679"/>
    </source>
</evidence>
<evidence type="ECO:0000259" key="14">
    <source>
        <dbReference type="PROSITE" id="PS50109"/>
    </source>
</evidence>
<dbReference type="Proteomes" id="UP000223913">
    <property type="component" value="Unassembled WGS sequence"/>
</dbReference>
<keyword evidence="6" id="KW-0418">Kinase</keyword>
<comment type="caution">
    <text evidence="16">The sequence shown here is derived from an EMBL/GenBank/DDBJ whole genome shotgun (WGS) entry which is preliminary data.</text>
</comment>
<dbReference type="RefSeq" id="WP_099153069.1">
    <property type="nucleotide sequence ID" value="NZ_PDUD01000031.1"/>
</dbReference>
<organism evidence="16 17">
    <name type="scientific">Flavilitoribacter nigricans (strain ATCC 23147 / DSM 23189 / NBRC 102662 / NCIMB 1420 / SS-2)</name>
    <name type="common">Lewinella nigricans</name>
    <dbReference type="NCBI Taxonomy" id="1122177"/>
    <lineage>
        <taxon>Bacteria</taxon>
        <taxon>Pseudomonadati</taxon>
        <taxon>Bacteroidota</taxon>
        <taxon>Saprospiria</taxon>
        <taxon>Saprospirales</taxon>
        <taxon>Lewinellaceae</taxon>
        <taxon>Flavilitoribacter</taxon>
    </lineage>
</organism>
<evidence type="ECO:0000256" key="12">
    <source>
        <dbReference type="SAM" id="Phobius"/>
    </source>
</evidence>
<dbReference type="Pfam" id="PF07695">
    <property type="entry name" value="7TMR-DISM_7TM"/>
    <property type="match status" value="1"/>
</dbReference>